<feature type="compositionally biased region" description="Basic and acidic residues" evidence="1">
    <location>
        <begin position="71"/>
        <end position="85"/>
    </location>
</feature>
<proteinExistence type="predicted"/>
<gene>
    <name evidence="2" type="ORF">MYCFIDRAFT_207566</name>
</gene>
<feature type="region of interest" description="Disordered" evidence="1">
    <location>
        <begin position="71"/>
        <end position="108"/>
    </location>
</feature>
<dbReference type="GeneID" id="19336606"/>
<sequence length="108" mass="11821">MAGRPDVAKVSGPRWGGKKLLGWRARPEIPRVGHLRCAAIFLAATGVRLQSRGKLNWVGFWILCPGPPAKDFGKQGKEASGDRTARCSPSRSARKRPANNDRGRNCEE</sequence>
<evidence type="ECO:0000313" key="3">
    <source>
        <dbReference type="Proteomes" id="UP000016932"/>
    </source>
</evidence>
<dbReference type="HOGENOM" id="CLU_2198095_0_0_1"/>
<keyword evidence="3" id="KW-1185">Reference proteome</keyword>
<dbReference type="Proteomes" id="UP000016932">
    <property type="component" value="Unassembled WGS sequence"/>
</dbReference>
<dbReference type="KEGG" id="pfj:MYCFIDRAFT_207566"/>
<reference evidence="2 3" key="1">
    <citation type="journal article" date="2012" name="PLoS Pathog.">
        <title>Diverse lifestyles and strategies of plant pathogenesis encoded in the genomes of eighteen Dothideomycetes fungi.</title>
        <authorList>
            <person name="Ohm R.A."/>
            <person name="Feau N."/>
            <person name="Henrissat B."/>
            <person name="Schoch C.L."/>
            <person name="Horwitz B.A."/>
            <person name="Barry K.W."/>
            <person name="Condon B.J."/>
            <person name="Copeland A.C."/>
            <person name="Dhillon B."/>
            <person name="Glaser F."/>
            <person name="Hesse C.N."/>
            <person name="Kosti I."/>
            <person name="LaButti K."/>
            <person name="Lindquist E.A."/>
            <person name="Lucas S."/>
            <person name="Salamov A.A."/>
            <person name="Bradshaw R.E."/>
            <person name="Ciuffetti L."/>
            <person name="Hamelin R.C."/>
            <person name="Kema G.H.J."/>
            <person name="Lawrence C."/>
            <person name="Scott J.A."/>
            <person name="Spatafora J.W."/>
            <person name="Turgeon B.G."/>
            <person name="de Wit P.J.G.M."/>
            <person name="Zhong S."/>
            <person name="Goodwin S.B."/>
            <person name="Grigoriev I.V."/>
        </authorList>
    </citation>
    <scope>NUCLEOTIDE SEQUENCE [LARGE SCALE GENOMIC DNA]</scope>
    <source>
        <strain evidence="2 3">CIRAD86</strain>
    </source>
</reference>
<dbReference type="RefSeq" id="XP_007926121.1">
    <property type="nucleotide sequence ID" value="XM_007927930.1"/>
</dbReference>
<dbReference type="AlphaFoldDB" id="M3AZN0"/>
<feature type="compositionally biased region" description="Basic and acidic residues" evidence="1">
    <location>
        <begin position="98"/>
        <end position="108"/>
    </location>
</feature>
<dbReference type="EMBL" id="KB446558">
    <property type="protein sequence ID" value="EME82652.1"/>
    <property type="molecule type" value="Genomic_DNA"/>
</dbReference>
<name>M3AZN0_PSEFD</name>
<dbReference type="VEuPathDB" id="FungiDB:MYCFIDRAFT_207566"/>
<protein>
    <submittedName>
        <fullName evidence="2">Uncharacterized protein</fullName>
    </submittedName>
</protein>
<evidence type="ECO:0000256" key="1">
    <source>
        <dbReference type="SAM" id="MobiDB-lite"/>
    </source>
</evidence>
<accession>M3AZN0</accession>
<evidence type="ECO:0000313" key="2">
    <source>
        <dbReference type="EMBL" id="EME82652.1"/>
    </source>
</evidence>
<organism evidence="2 3">
    <name type="scientific">Pseudocercospora fijiensis (strain CIRAD86)</name>
    <name type="common">Black leaf streak disease fungus</name>
    <name type="synonym">Mycosphaerella fijiensis</name>
    <dbReference type="NCBI Taxonomy" id="383855"/>
    <lineage>
        <taxon>Eukaryota</taxon>
        <taxon>Fungi</taxon>
        <taxon>Dikarya</taxon>
        <taxon>Ascomycota</taxon>
        <taxon>Pezizomycotina</taxon>
        <taxon>Dothideomycetes</taxon>
        <taxon>Dothideomycetidae</taxon>
        <taxon>Mycosphaerellales</taxon>
        <taxon>Mycosphaerellaceae</taxon>
        <taxon>Pseudocercospora</taxon>
    </lineage>
</organism>